<sequence length="199" mass="22974">MSDYNIPPDVEAAVVTQLYAQAAELDWTHLNSTDRTRWYQSWTKDPEIGGRLIGFVGGTENIRPWLKDCPMKEYERARRGEGKYSAFITRHAATLEEVVAKTMGADWEIVEGTRAVKPLRVRIRRTGSEDEERHFVLGEEPQLKHLLWPAVIDRSRSESYPWVVCVVDPFASPLTVEQKSLHRRLENFLGVRVVYFSEI</sequence>
<accession>A0A5Q0LBT9</accession>
<dbReference type="Proteomes" id="UP000326179">
    <property type="component" value="Chromosome"/>
</dbReference>
<proteinExistence type="predicted"/>
<name>A0A5Q0LBT9_9ACTN</name>
<dbReference type="EMBL" id="CP045643">
    <property type="protein sequence ID" value="QFZ74294.1"/>
    <property type="molecule type" value="Genomic_DNA"/>
</dbReference>
<evidence type="ECO:0000313" key="2">
    <source>
        <dbReference type="Proteomes" id="UP000326179"/>
    </source>
</evidence>
<gene>
    <name evidence="1" type="ORF">GFH48_14440</name>
</gene>
<dbReference type="AlphaFoldDB" id="A0A5Q0LBT9"/>
<dbReference type="KEGG" id="sfy:GFH48_14440"/>
<organism evidence="1 2">
    <name type="scientific">Streptomyces fagopyri</name>
    <dbReference type="NCBI Taxonomy" id="2662397"/>
    <lineage>
        <taxon>Bacteria</taxon>
        <taxon>Bacillati</taxon>
        <taxon>Actinomycetota</taxon>
        <taxon>Actinomycetes</taxon>
        <taxon>Kitasatosporales</taxon>
        <taxon>Streptomycetaceae</taxon>
        <taxon>Streptomyces</taxon>
    </lineage>
</organism>
<dbReference type="RefSeq" id="WP_153288627.1">
    <property type="nucleotide sequence ID" value="NZ_CP045643.1"/>
</dbReference>
<keyword evidence="2" id="KW-1185">Reference proteome</keyword>
<reference evidence="1 2" key="1">
    <citation type="submission" date="2019-10" db="EMBL/GenBank/DDBJ databases">
        <title>A novel species.</title>
        <authorList>
            <person name="Gao J."/>
        </authorList>
    </citation>
    <scope>NUCLEOTIDE SEQUENCE [LARGE SCALE GENOMIC DNA]</scope>
    <source>
        <strain evidence="1 2">QMT-28</strain>
    </source>
</reference>
<evidence type="ECO:0000313" key="1">
    <source>
        <dbReference type="EMBL" id="QFZ74294.1"/>
    </source>
</evidence>
<protein>
    <submittedName>
        <fullName evidence="1">Uncharacterized protein</fullName>
    </submittedName>
</protein>